<evidence type="ECO:0000256" key="1">
    <source>
        <dbReference type="SAM" id="Phobius"/>
    </source>
</evidence>
<sequence>MPYRSIMRKKACSRLLLVLGSWLLFRVPTHAQYTIHDHQIEEAKNWLARTLSLVFLLGLAAPLLLSALTYWVLEVLYPYHTAKATLGLWLSCGIWWLGWGLALANTNPGLGIASLLVVLTMGASAAGYVSTRQPSLEE</sequence>
<evidence type="ECO:0000313" key="4">
    <source>
        <dbReference type="Proteomes" id="UP000194873"/>
    </source>
</evidence>
<comment type="caution">
    <text evidence="3">The sequence shown here is derived from an EMBL/GenBank/DDBJ whole genome shotgun (WGS) entry which is preliminary data.</text>
</comment>
<evidence type="ECO:0000256" key="2">
    <source>
        <dbReference type="SAM" id="SignalP"/>
    </source>
</evidence>
<reference evidence="3 4" key="1">
    <citation type="submission" date="2017-01" db="EMBL/GenBank/DDBJ databases">
        <title>A new Hymenobacter.</title>
        <authorList>
            <person name="Liang Y."/>
            <person name="Feng F."/>
        </authorList>
    </citation>
    <scope>NUCLEOTIDE SEQUENCE [LARGE SCALE GENOMIC DNA]</scope>
    <source>
        <strain evidence="3">MIMBbqt21</strain>
    </source>
</reference>
<keyword evidence="2" id="KW-0732">Signal</keyword>
<feature type="signal peptide" evidence="2">
    <location>
        <begin position="1"/>
        <end position="31"/>
    </location>
</feature>
<name>A0A243W6I1_9BACT</name>
<feature type="transmembrane region" description="Helical" evidence="1">
    <location>
        <begin position="110"/>
        <end position="129"/>
    </location>
</feature>
<gene>
    <name evidence="3" type="ORF">BXP70_25450</name>
</gene>
<dbReference type="Proteomes" id="UP000194873">
    <property type="component" value="Unassembled WGS sequence"/>
</dbReference>
<proteinExistence type="predicted"/>
<protein>
    <submittedName>
        <fullName evidence="3">Uncharacterized protein</fullName>
    </submittedName>
</protein>
<keyword evidence="1" id="KW-0812">Transmembrane</keyword>
<accession>A0A243W6I1</accession>
<feature type="transmembrane region" description="Helical" evidence="1">
    <location>
        <begin position="85"/>
        <end position="104"/>
    </location>
</feature>
<keyword evidence="1" id="KW-0472">Membrane</keyword>
<feature type="transmembrane region" description="Helical" evidence="1">
    <location>
        <begin position="47"/>
        <end position="73"/>
    </location>
</feature>
<dbReference type="AlphaFoldDB" id="A0A243W6I1"/>
<keyword evidence="4" id="KW-1185">Reference proteome</keyword>
<feature type="chain" id="PRO_5012806064" evidence="2">
    <location>
        <begin position="32"/>
        <end position="138"/>
    </location>
</feature>
<dbReference type="EMBL" id="MTSE01000027">
    <property type="protein sequence ID" value="OUJ70020.1"/>
    <property type="molecule type" value="Genomic_DNA"/>
</dbReference>
<organism evidence="3 4">
    <name type="scientific">Hymenobacter crusticola</name>
    <dbReference type="NCBI Taxonomy" id="1770526"/>
    <lineage>
        <taxon>Bacteria</taxon>
        <taxon>Pseudomonadati</taxon>
        <taxon>Bacteroidota</taxon>
        <taxon>Cytophagia</taxon>
        <taxon>Cytophagales</taxon>
        <taxon>Hymenobacteraceae</taxon>
        <taxon>Hymenobacter</taxon>
    </lineage>
</organism>
<evidence type="ECO:0000313" key="3">
    <source>
        <dbReference type="EMBL" id="OUJ70020.1"/>
    </source>
</evidence>
<keyword evidence="1" id="KW-1133">Transmembrane helix</keyword>